<proteinExistence type="predicted"/>
<reference evidence="2" key="1">
    <citation type="submission" date="2016-10" db="EMBL/GenBank/DDBJ databases">
        <authorList>
            <person name="Varghese N."/>
            <person name="Submissions S."/>
        </authorList>
    </citation>
    <scope>NUCLEOTIDE SEQUENCE [LARGE SCALE GENOMIC DNA]</scope>
    <source>
        <strain evidence="2">DSM 21632</strain>
    </source>
</reference>
<gene>
    <name evidence="1" type="ORF">SAMN05192534_103130</name>
</gene>
<dbReference type="Proteomes" id="UP000199163">
    <property type="component" value="Unassembled WGS sequence"/>
</dbReference>
<dbReference type="OrthoDB" id="2716326at2"/>
<dbReference type="EMBL" id="FNDK01000003">
    <property type="protein sequence ID" value="SDH27568.1"/>
    <property type="molecule type" value="Genomic_DNA"/>
</dbReference>
<dbReference type="SUPFAM" id="SSF50685">
    <property type="entry name" value="Barwin-like endoglucanases"/>
    <property type="match status" value="1"/>
</dbReference>
<name>A0A1G8B316_9BACI</name>
<evidence type="ECO:0000313" key="2">
    <source>
        <dbReference type="Proteomes" id="UP000199163"/>
    </source>
</evidence>
<sequence>MYYPHGPYRAMYPYAVHPYPLQYAPRMMPVYSYADPFMRQQQAVLGQATWTEGGEVTKCGLSWSDNNSMTAAVGEQSPYQCGEYLHVRNLSMPDHEITVVIVDQTSGYPANKLNLHRKAFEALGAHVDVGVINIAITPVSSGDNGTNGSRWGEHLAAIAQTAYPNLYVGGYAPVEQIDISAERTKETFEITLHSPQETKKVRGNVIYESDNQRMVSFDIEEMQRS</sequence>
<dbReference type="CDD" id="cd22191">
    <property type="entry name" value="DPBB_RlpA_EXP_N-like"/>
    <property type="match status" value="1"/>
</dbReference>
<protein>
    <submittedName>
        <fullName evidence="1">Rare lipoprotein A</fullName>
    </submittedName>
</protein>
<evidence type="ECO:0000313" key="1">
    <source>
        <dbReference type="EMBL" id="SDH27568.1"/>
    </source>
</evidence>
<dbReference type="InterPro" id="IPR036908">
    <property type="entry name" value="RlpA-like_sf"/>
</dbReference>
<dbReference type="RefSeq" id="WP_091271745.1">
    <property type="nucleotide sequence ID" value="NZ_FNDK01000003.1"/>
</dbReference>
<keyword evidence="1" id="KW-0449">Lipoprotein</keyword>
<dbReference type="STRING" id="568899.SAMN05192534_103130"/>
<organism evidence="1 2">
    <name type="scientific">Alteribacillus persepolensis</name>
    <dbReference type="NCBI Taxonomy" id="568899"/>
    <lineage>
        <taxon>Bacteria</taxon>
        <taxon>Bacillati</taxon>
        <taxon>Bacillota</taxon>
        <taxon>Bacilli</taxon>
        <taxon>Bacillales</taxon>
        <taxon>Bacillaceae</taxon>
        <taxon>Alteribacillus</taxon>
    </lineage>
</organism>
<keyword evidence="2" id="KW-1185">Reference proteome</keyword>
<dbReference type="Gene3D" id="2.40.40.10">
    <property type="entry name" value="RlpA-like domain"/>
    <property type="match status" value="1"/>
</dbReference>
<accession>A0A1G8B316</accession>
<dbReference type="AlphaFoldDB" id="A0A1G8B316"/>